<reference evidence="1" key="1">
    <citation type="journal article" date="2019" name="Sci. Rep.">
        <title>Draft genome of Tanacetum cinerariifolium, the natural source of mosquito coil.</title>
        <authorList>
            <person name="Yamashiro T."/>
            <person name="Shiraishi A."/>
            <person name="Satake H."/>
            <person name="Nakayama K."/>
        </authorList>
    </citation>
    <scope>NUCLEOTIDE SEQUENCE</scope>
</reference>
<comment type="caution">
    <text evidence="1">The sequence shown here is derived from an EMBL/GenBank/DDBJ whole genome shotgun (WGS) entry which is preliminary data.</text>
</comment>
<sequence length="280" mass="32319">MKSHWKTQIDGHNMFKVISKMKLLKKPLQKLLHDHGNLHERDNKLRLEFDEVKKALDTKWADPILREEECVYIQAFKRRNLMRKEVSGSLVLVVFVSHYEQFLGSSTDCNILNEEGFFSNKVSTDIASNMVRDVTNDEIKAAVFNIGDDRAPCPYGYTSIFFKKGWNIVGDDVCNVSWPQSWLLKALDLGLITYPSLVSLVADLWQWHDRNGNISSFSVAKAWEAIRPRVMRHGLKTHDKMRQWDVGGDTDLNLLRCALCDNCPDSHMYLFFKCTFSAKV</sequence>
<proteinExistence type="predicted"/>
<gene>
    <name evidence="1" type="ORF">Tci_010539</name>
</gene>
<dbReference type="AlphaFoldDB" id="A0A6L2JNB0"/>
<accession>A0A6L2JNB0</accession>
<protein>
    <recommendedName>
        <fullName evidence="2">RNA-directed DNA polymerase, eukaryota, reverse transcriptase zinc-binding domain protein</fullName>
    </recommendedName>
</protein>
<evidence type="ECO:0008006" key="2">
    <source>
        <dbReference type="Google" id="ProtNLM"/>
    </source>
</evidence>
<evidence type="ECO:0000313" key="1">
    <source>
        <dbReference type="EMBL" id="GEU38561.1"/>
    </source>
</evidence>
<name>A0A6L2JNB0_TANCI</name>
<dbReference type="EMBL" id="BKCJ010001066">
    <property type="protein sequence ID" value="GEU38561.1"/>
    <property type="molecule type" value="Genomic_DNA"/>
</dbReference>
<organism evidence="1">
    <name type="scientific">Tanacetum cinerariifolium</name>
    <name type="common">Dalmatian daisy</name>
    <name type="synonym">Chrysanthemum cinerariifolium</name>
    <dbReference type="NCBI Taxonomy" id="118510"/>
    <lineage>
        <taxon>Eukaryota</taxon>
        <taxon>Viridiplantae</taxon>
        <taxon>Streptophyta</taxon>
        <taxon>Embryophyta</taxon>
        <taxon>Tracheophyta</taxon>
        <taxon>Spermatophyta</taxon>
        <taxon>Magnoliopsida</taxon>
        <taxon>eudicotyledons</taxon>
        <taxon>Gunneridae</taxon>
        <taxon>Pentapetalae</taxon>
        <taxon>asterids</taxon>
        <taxon>campanulids</taxon>
        <taxon>Asterales</taxon>
        <taxon>Asteraceae</taxon>
        <taxon>Asteroideae</taxon>
        <taxon>Anthemideae</taxon>
        <taxon>Anthemidinae</taxon>
        <taxon>Tanacetum</taxon>
    </lineage>
</organism>